<dbReference type="Proteomes" id="UP001365542">
    <property type="component" value="Unassembled WGS sequence"/>
</dbReference>
<feature type="compositionally biased region" description="Low complexity" evidence="1">
    <location>
        <begin position="80"/>
        <end position="100"/>
    </location>
</feature>
<proteinExistence type="predicted"/>
<keyword evidence="2" id="KW-0812">Transmembrane</keyword>
<feature type="compositionally biased region" description="Polar residues" evidence="1">
    <location>
        <begin position="105"/>
        <end position="117"/>
    </location>
</feature>
<feature type="compositionally biased region" description="Low complexity" evidence="1">
    <location>
        <begin position="124"/>
        <end position="134"/>
    </location>
</feature>
<keyword evidence="4" id="KW-1185">Reference proteome</keyword>
<evidence type="ECO:0000313" key="3">
    <source>
        <dbReference type="EMBL" id="KAK6524020.1"/>
    </source>
</evidence>
<evidence type="ECO:0000256" key="1">
    <source>
        <dbReference type="SAM" id="MobiDB-lite"/>
    </source>
</evidence>
<dbReference type="EMBL" id="JAVHJO010000018">
    <property type="protein sequence ID" value="KAK6524020.1"/>
    <property type="molecule type" value="Genomic_DNA"/>
</dbReference>
<evidence type="ECO:0000313" key="4">
    <source>
        <dbReference type="Proteomes" id="UP001365542"/>
    </source>
</evidence>
<feature type="compositionally biased region" description="Polar residues" evidence="1">
    <location>
        <begin position="21"/>
        <end position="44"/>
    </location>
</feature>
<feature type="transmembrane region" description="Helical" evidence="2">
    <location>
        <begin position="477"/>
        <end position="495"/>
    </location>
</feature>
<gene>
    <name evidence="3" type="ORF">TWF694_005688</name>
</gene>
<protein>
    <submittedName>
        <fullName evidence="3">Uncharacterized protein</fullName>
    </submittedName>
</protein>
<accession>A0AAV9WRV0</accession>
<sequence length="496" mass="50342">MAVPSDLPSQSGVPNLILPSSMPNGYMSNPGSYGSDLPSVTTAESTPLPTSEAATSSTSEEIVSSTTSEMLPSTTGTVLPTDVTATPTPYVPTGTPGTAPDLVLPSTTANGFQTNTGNGSGDGQTSTPDSDQTTTLTSFNSVVYTTETSVTTISSSTSEEPSSIPPPTTVFVTVVVPTAPTATVTQTVYPSSISDVLETSQTTEVVSTTISYNTAIPGVTSGSAPELLTSTSATIATSIVSSEPALTSAALTAPALPTTTILQTFTTTNTENVVVTTFETITATVPDVIPIPTGADVITTVFETSSIVPPSARKSTKSPVPDFGNIISTSLPASYPPPLLPIPQNPGNVPITTTIQIHTSFAPVQLPSSVSAPFTYIASTIPYPTPNANAMNTQMPTTVQSGFIIPTNAILPPGKRSVGALPKVDARDASAALPTTLSTASVVKHQAVYTPTAAAGNIAGRSVMQPLEARSNAPRTVAPFAVALTAVVGVLIAIAM</sequence>
<evidence type="ECO:0000256" key="2">
    <source>
        <dbReference type="SAM" id="Phobius"/>
    </source>
</evidence>
<dbReference type="AlphaFoldDB" id="A0AAV9WRV0"/>
<name>A0AAV9WRV0_9PEZI</name>
<feature type="compositionally biased region" description="Low complexity" evidence="1">
    <location>
        <begin position="45"/>
        <end position="69"/>
    </location>
</feature>
<reference evidence="3 4" key="1">
    <citation type="submission" date="2019-10" db="EMBL/GenBank/DDBJ databases">
        <authorList>
            <person name="Palmer J.M."/>
        </authorList>
    </citation>
    <scope>NUCLEOTIDE SEQUENCE [LARGE SCALE GENOMIC DNA]</scope>
    <source>
        <strain evidence="3 4">TWF694</strain>
    </source>
</reference>
<organism evidence="3 4">
    <name type="scientific">Orbilia ellipsospora</name>
    <dbReference type="NCBI Taxonomy" id="2528407"/>
    <lineage>
        <taxon>Eukaryota</taxon>
        <taxon>Fungi</taxon>
        <taxon>Dikarya</taxon>
        <taxon>Ascomycota</taxon>
        <taxon>Pezizomycotina</taxon>
        <taxon>Orbiliomycetes</taxon>
        <taxon>Orbiliales</taxon>
        <taxon>Orbiliaceae</taxon>
        <taxon>Orbilia</taxon>
    </lineage>
</organism>
<feature type="region of interest" description="Disordered" evidence="1">
    <location>
        <begin position="1"/>
        <end position="134"/>
    </location>
</feature>
<keyword evidence="2" id="KW-1133">Transmembrane helix</keyword>
<comment type="caution">
    <text evidence="3">The sequence shown here is derived from an EMBL/GenBank/DDBJ whole genome shotgun (WGS) entry which is preliminary data.</text>
</comment>
<keyword evidence="2" id="KW-0472">Membrane</keyword>